<name>A0A0R1VHV9_9LACO</name>
<dbReference type="GO" id="GO:0016787">
    <property type="term" value="F:hydrolase activity"/>
    <property type="evidence" value="ECO:0007669"/>
    <property type="project" value="InterPro"/>
</dbReference>
<proteinExistence type="predicted"/>
<keyword evidence="4" id="KW-1185">Reference proteome</keyword>
<dbReference type="Gene3D" id="3.20.20.140">
    <property type="entry name" value="Metal-dependent hydrolases"/>
    <property type="match status" value="1"/>
</dbReference>
<evidence type="ECO:0000259" key="2">
    <source>
        <dbReference type="Pfam" id="PF04909"/>
    </source>
</evidence>
<dbReference type="GO" id="GO:0016831">
    <property type="term" value="F:carboxy-lyase activity"/>
    <property type="evidence" value="ECO:0007669"/>
    <property type="project" value="InterPro"/>
</dbReference>
<keyword evidence="1" id="KW-0456">Lyase</keyword>
<dbReference type="PANTHER" id="PTHR21240:SF30">
    <property type="entry name" value="AMIDOHYDROLASE-RELATED DOMAIN-CONTAINING PROTEIN-RELATED"/>
    <property type="match status" value="1"/>
</dbReference>
<dbReference type="RefSeq" id="WP_056936558.1">
    <property type="nucleotide sequence ID" value="NZ_AZFN01000001.1"/>
</dbReference>
<protein>
    <submittedName>
        <fullName evidence="3">O-pyrocatechuate decarboxylase</fullName>
    </submittedName>
</protein>
<dbReference type="GO" id="GO:0005829">
    <property type="term" value="C:cytosol"/>
    <property type="evidence" value="ECO:0007669"/>
    <property type="project" value="TreeGrafter"/>
</dbReference>
<dbReference type="PATRIC" id="fig|1423749.3.peg.77"/>
<accession>A0A0R1VHV9</accession>
<dbReference type="InterPro" id="IPR032466">
    <property type="entry name" value="Metal_Hydrolase"/>
</dbReference>
<dbReference type="InterPro" id="IPR032465">
    <property type="entry name" value="ACMSD"/>
</dbReference>
<dbReference type="SUPFAM" id="SSF51556">
    <property type="entry name" value="Metallo-dependent hydrolases"/>
    <property type="match status" value="1"/>
</dbReference>
<feature type="domain" description="Amidohydrolase-related" evidence="2">
    <location>
        <begin position="52"/>
        <end position="326"/>
    </location>
</feature>
<dbReference type="EMBL" id="AZFN01000001">
    <property type="protein sequence ID" value="KRM03707.1"/>
    <property type="molecule type" value="Genomic_DNA"/>
</dbReference>
<dbReference type="InterPro" id="IPR006680">
    <property type="entry name" value="Amidohydro-rel"/>
</dbReference>
<evidence type="ECO:0000256" key="1">
    <source>
        <dbReference type="ARBA" id="ARBA00023239"/>
    </source>
</evidence>
<dbReference type="PANTHER" id="PTHR21240">
    <property type="entry name" value="2-AMINO-3-CARBOXYLMUCONATE-6-SEMIALDEHYDE DECARBOXYLASE"/>
    <property type="match status" value="1"/>
</dbReference>
<dbReference type="GO" id="GO:0019748">
    <property type="term" value="P:secondary metabolic process"/>
    <property type="evidence" value="ECO:0007669"/>
    <property type="project" value="TreeGrafter"/>
</dbReference>
<reference evidence="3 4" key="1">
    <citation type="journal article" date="2015" name="Genome Announc.">
        <title>Expanding the biotechnology potential of lactobacilli through comparative genomics of 213 strains and associated genera.</title>
        <authorList>
            <person name="Sun Z."/>
            <person name="Harris H.M."/>
            <person name="McCann A."/>
            <person name="Guo C."/>
            <person name="Argimon S."/>
            <person name="Zhang W."/>
            <person name="Yang X."/>
            <person name="Jeffery I.B."/>
            <person name="Cooney J.C."/>
            <person name="Kagawa T.F."/>
            <person name="Liu W."/>
            <person name="Song Y."/>
            <person name="Salvetti E."/>
            <person name="Wrobel A."/>
            <person name="Rasinkangas P."/>
            <person name="Parkhill J."/>
            <person name="Rea M.C."/>
            <person name="O'Sullivan O."/>
            <person name="Ritari J."/>
            <person name="Douillard F.P."/>
            <person name="Paul Ross R."/>
            <person name="Yang R."/>
            <person name="Briner A.E."/>
            <person name="Felis G.E."/>
            <person name="de Vos W.M."/>
            <person name="Barrangou R."/>
            <person name="Klaenhammer T.R."/>
            <person name="Caufield P.W."/>
            <person name="Cui Y."/>
            <person name="Zhang H."/>
            <person name="O'Toole P.W."/>
        </authorList>
    </citation>
    <scope>NUCLEOTIDE SEQUENCE [LARGE SCALE GENOMIC DNA]</scope>
    <source>
        <strain evidence="3 4">DSM 16045</strain>
    </source>
</reference>
<dbReference type="AlphaFoldDB" id="A0A0R1VHV9"/>
<gene>
    <name evidence="3" type="ORF">FC60_GL000077</name>
</gene>
<sequence length="326" mass="37187">MKLISLEEHWCPRELYEAPASPGYQSIQAVKRMRSPQEFQKITAAISDLDPDRIALMDQNNVDMQIVSLCAANMELLDQPLAQHYARLANDLLLTRIQKYPERFRGWAALPTVNPITAAEELKRCMETGYFVGAMINGHINGHYLDEPQFEPLLTMAEKLDAPIYIHPAVPPQKVLDAYYQVADPYAKNVLISGGWGWHIETGTHLLKMVVTGVFDRHPQLKIIVGHLGEGIPFFMERLKNATGANLNHCYPYYLQNNVYYTISGFHDPDLFDFVYKKVGVNHLMFSADYPFNPLKQEITYFNSLSLPENERRIVAGLNATKLFKL</sequence>
<organism evidence="3 4">
    <name type="scientific">Limosilactobacillus gastricus DSM 16045</name>
    <dbReference type="NCBI Taxonomy" id="1423749"/>
    <lineage>
        <taxon>Bacteria</taxon>
        <taxon>Bacillati</taxon>
        <taxon>Bacillota</taxon>
        <taxon>Bacilli</taxon>
        <taxon>Lactobacillales</taxon>
        <taxon>Lactobacillaceae</taxon>
        <taxon>Limosilactobacillus</taxon>
    </lineage>
</organism>
<evidence type="ECO:0000313" key="3">
    <source>
        <dbReference type="EMBL" id="KRM03707.1"/>
    </source>
</evidence>
<dbReference type="Proteomes" id="UP000051739">
    <property type="component" value="Unassembled WGS sequence"/>
</dbReference>
<dbReference type="Pfam" id="PF04909">
    <property type="entry name" value="Amidohydro_2"/>
    <property type="match status" value="1"/>
</dbReference>
<comment type="caution">
    <text evidence="3">The sequence shown here is derived from an EMBL/GenBank/DDBJ whole genome shotgun (WGS) entry which is preliminary data.</text>
</comment>
<evidence type="ECO:0000313" key="4">
    <source>
        <dbReference type="Proteomes" id="UP000051739"/>
    </source>
</evidence>